<sequence>MIDSLHLGILPFLATIPVFVTQANLEPVEDKRKSMLVDTGQGEQGYCMTFDSNVNCEVCNDSEPNRAWTEMGCFHGDTICDPSLQRATCHVYWGNQPGVEQINDPADAGPKNRKVNNIASLDGRNDA</sequence>
<evidence type="ECO:0000313" key="3">
    <source>
        <dbReference type="EMBL" id="KAG1789868.1"/>
    </source>
</evidence>
<feature type="signal peptide" evidence="2">
    <location>
        <begin position="1"/>
        <end position="25"/>
    </location>
</feature>
<dbReference type="EMBL" id="JABBWE010000055">
    <property type="protein sequence ID" value="KAG1789868.1"/>
    <property type="molecule type" value="Genomic_DNA"/>
</dbReference>
<proteinExistence type="predicted"/>
<keyword evidence="4" id="KW-1185">Reference proteome</keyword>
<keyword evidence="2" id="KW-0732">Signal</keyword>
<comment type="caution">
    <text evidence="3">The sequence shown here is derived from an EMBL/GenBank/DDBJ whole genome shotgun (WGS) entry which is preliminary data.</text>
</comment>
<organism evidence="3 4">
    <name type="scientific">Suillus plorans</name>
    <dbReference type="NCBI Taxonomy" id="116603"/>
    <lineage>
        <taxon>Eukaryota</taxon>
        <taxon>Fungi</taxon>
        <taxon>Dikarya</taxon>
        <taxon>Basidiomycota</taxon>
        <taxon>Agaricomycotina</taxon>
        <taxon>Agaricomycetes</taxon>
        <taxon>Agaricomycetidae</taxon>
        <taxon>Boletales</taxon>
        <taxon>Suillineae</taxon>
        <taxon>Suillaceae</taxon>
        <taxon>Suillus</taxon>
    </lineage>
</organism>
<gene>
    <name evidence="3" type="ORF">HD556DRAFT_760740</name>
</gene>
<evidence type="ECO:0000256" key="1">
    <source>
        <dbReference type="SAM" id="MobiDB-lite"/>
    </source>
</evidence>
<dbReference type="AlphaFoldDB" id="A0A9P7DE75"/>
<reference evidence="3" key="1">
    <citation type="journal article" date="2020" name="New Phytol.">
        <title>Comparative genomics reveals dynamic genome evolution in host specialist ectomycorrhizal fungi.</title>
        <authorList>
            <person name="Lofgren L.A."/>
            <person name="Nguyen N.H."/>
            <person name="Vilgalys R."/>
            <person name="Ruytinx J."/>
            <person name="Liao H.L."/>
            <person name="Branco S."/>
            <person name="Kuo A."/>
            <person name="LaButti K."/>
            <person name="Lipzen A."/>
            <person name="Andreopoulos W."/>
            <person name="Pangilinan J."/>
            <person name="Riley R."/>
            <person name="Hundley H."/>
            <person name="Na H."/>
            <person name="Barry K."/>
            <person name="Grigoriev I.V."/>
            <person name="Stajich J.E."/>
            <person name="Kennedy P.G."/>
        </authorList>
    </citation>
    <scope>NUCLEOTIDE SEQUENCE</scope>
    <source>
        <strain evidence="3">S12</strain>
    </source>
</reference>
<evidence type="ECO:0000256" key="2">
    <source>
        <dbReference type="SAM" id="SignalP"/>
    </source>
</evidence>
<evidence type="ECO:0000313" key="4">
    <source>
        <dbReference type="Proteomes" id="UP000719766"/>
    </source>
</evidence>
<name>A0A9P7DE75_9AGAM</name>
<dbReference type="GeneID" id="64605301"/>
<protein>
    <submittedName>
        <fullName evidence="3">Uncharacterized protein</fullName>
    </submittedName>
</protein>
<feature type="region of interest" description="Disordered" evidence="1">
    <location>
        <begin position="101"/>
        <end position="127"/>
    </location>
</feature>
<dbReference type="Proteomes" id="UP000719766">
    <property type="component" value="Unassembled WGS sequence"/>
</dbReference>
<dbReference type="RefSeq" id="XP_041156887.1">
    <property type="nucleotide sequence ID" value="XM_041311537.1"/>
</dbReference>
<accession>A0A9P7DE75</accession>
<feature type="chain" id="PRO_5040391124" evidence="2">
    <location>
        <begin position="26"/>
        <end position="127"/>
    </location>
</feature>